<name>A0A069SGR6_PHOVU</name>
<dbReference type="AlphaFoldDB" id="A0A069SGR6"/>
<organism evidence="1 2">
    <name type="scientific">Phocaeicola vulgatus str. 3975 RP4</name>
    <dbReference type="NCBI Taxonomy" id="1339352"/>
    <lineage>
        <taxon>Bacteria</taxon>
        <taxon>Pseudomonadati</taxon>
        <taxon>Bacteroidota</taxon>
        <taxon>Bacteroidia</taxon>
        <taxon>Bacteroidales</taxon>
        <taxon>Bacteroidaceae</taxon>
        <taxon>Phocaeicola</taxon>
    </lineage>
</organism>
<reference evidence="1 2" key="1">
    <citation type="submission" date="2014-04" db="EMBL/GenBank/DDBJ databases">
        <authorList>
            <person name="Sears C."/>
            <person name="Carroll K."/>
            <person name="Sack B.R."/>
            <person name="Qadri F."/>
            <person name="Myers L.L."/>
            <person name="Chung G.-T."/>
            <person name="Escheverria P."/>
            <person name="Fraser C.M."/>
            <person name="Sadzewicz L."/>
            <person name="Shefchek K.A."/>
            <person name="Tallon L."/>
            <person name="Das S.P."/>
            <person name="Daugherty S."/>
            <person name="Mongodin E.F."/>
        </authorList>
    </citation>
    <scope>NUCLEOTIDE SEQUENCE [LARGE SCALE GENOMIC DNA]</scope>
    <source>
        <strain evidence="1 2">3975 RP4</strain>
    </source>
</reference>
<dbReference type="RefSeq" id="WP_032952918.1">
    <property type="nucleotide sequence ID" value="NZ_JNHM01000030.1"/>
</dbReference>
<dbReference type="InterPro" id="IPR027417">
    <property type="entry name" value="P-loop_NTPase"/>
</dbReference>
<sequence length="1175" mass="135589">MAGTYIPLIKRTKWVDLSNEHKKLRETVESDLKEGCNKGNIQPIMLQGAFGIGKSTTLYYLFHYGWEVLKTPTFYMPLAKIVDAVKKEAESLESGKVQNNQLSRIINSIIKEQIDKLRNSNWNDISDIDFPDFKSGDDSENPSLNQYLEDFIPVTLDSNNTKESEISKLVFSEEVIRQALESTTPPILLVDEFESKFYELKRYVESSGGGILRELFDQVVQTKPFLLVIGNGPASGYEVAKEKGTDGNNDSETAANRRLKTIQIPFPTVALLKRKFMKECANGYVNFIWWMSRCRPGHIQKLWDAIDYSIYKEYDATEFLVKDIFNEPIDESGEEVKYLKVSYFNQMNSYIRPIVGRLLLDFEPQSIKIEDSYREAMKDSAEDFFCTDELVSVVKELNPAISDDFSAYLEKCKEQGKYTSVDYIRNVGKYFSYILSACSNSDGKIAFSTACRNNKEKALATTFLIPLLELTYDFISQYEDNEDQVTRETKDFILDSIKFIESSVEEETIDDNFENLNSIFETCKIKSGNEIYMQYSLRAIREIIEQPIGSPKLKYKDMSLDKKLESSNFRQSVLLTSRSSDNTIIFVPILEDEPLKKYILRLKDYIKSQKNDLHTNASKTIRIVYLQEHEYISQLKEEVCKDGSGNLLPICKMKKLVFEDYNHYQFNFGGQIADFIDSVAKIVIVAGSCNDIVLIDDNRTYDFHTAIDVIKNREWTKQKEAIRTIEHYSRLVLEGDSCVINTISLAQKKDHESAMENLICEKRDYEDNILWDFTSLESADITDTKSKYLAMYYILENAKKPTSSYQSLLKILQEVGNFRNALYLPPIEDRINESLFFDQILNILSRETASKLMSSYDNEDYIIKHLCSFTAMMNNERSVSKLDELLTFMKDSLNDHWIASYNNDMSYGFSKGRTLIKLLYLKAYIEKIDFSLLRSQLNTRIEEKQTELVSTISNSTQHIAAITDLLYSKNYAKANPEKMPFQGYVSELQLVSRLLSNCKRIVLEDKDGVSIFAIISSIVWRISNIVSQAKVVEHQINGILISLKNKKELIEKEYQLPINTIYQDSLTSKLINLSDLKPNGQPQRYDGDWCWTQYARYLTPRSEVQNVIDAKLHPAKETSIDESDIHKFKALLQTSLTNSTYKVRMDETLKFCRDCQAEALSYTKVYEYIKDLLKE</sequence>
<evidence type="ECO:0000313" key="2">
    <source>
        <dbReference type="Proteomes" id="UP000027661"/>
    </source>
</evidence>
<accession>A0A069SGR6</accession>
<dbReference type="SUPFAM" id="SSF52540">
    <property type="entry name" value="P-loop containing nucleoside triphosphate hydrolases"/>
    <property type="match status" value="1"/>
</dbReference>
<dbReference type="EMBL" id="JNHM01000030">
    <property type="protein sequence ID" value="KDS53464.1"/>
    <property type="molecule type" value="Genomic_DNA"/>
</dbReference>
<dbReference type="Proteomes" id="UP000027661">
    <property type="component" value="Unassembled WGS sequence"/>
</dbReference>
<proteinExistence type="predicted"/>
<protein>
    <submittedName>
        <fullName evidence="1">Uncharacterized protein</fullName>
    </submittedName>
</protein>
<comment type="caution">
    <text evidence="1">The sequence shown here is derived from an EMBL/GenBank/DDBJ whole genome shotgun (WGS) entry which is preliminary data.</text>
</comment>
<evidence type="ECO:0000313" key="1">
    <source>
        <dbReference type="EMBL" id="KDS53464.1"/>
    </source>
</evidence>
<dbReference type="PATRIC" id="fig|1339352.3.peg.2370"/>
<gene>
    <name evidence="1" type="ORF">M099_2469</name>
</gene>